<reference evidence="3 4" key="1">
    <citation type="submission" date="2020-02" db="EMBL/GenBank/DDBJ databases">
        <title>Sequencing the genomes of 1000 actinobacteria strains.</title>
        <authorList>
            <person name="Klenk H.-P."/>
        </authorList>
    </citation>
    <scope>NUCLEOTIDE SEQUENCE [LARGE SCALE GENOMIC DNA]</scope>
    <source>
        <strain evidence="3 4">DSM 19609</strain>
    </source>
</reference>
<dbReference type="RefSeq" id="WP_167164673.1">
    <property type="nucleotide sequence ID" value="NZ_BAAAOO010000002.1"/>
</dbReference>
<keyword evidence="2" id="KW-0812">Transmembrane</keyword>
<feature type="transmembrane region" description="Helical" evidence="2">
    <location>
        <begin position="50"/>
        <end position="76"/>
    </location>
</feature>
<evidence type="ECO:0000256" key="2">
    <source>
        <dbReference type="SAM" id="Phobius"/>
    </source>
</evidence>
<feature type="transmembrane region" description="Helical" evidence="2">
    <location>
        <begin position="259"/>
        <end position="277"/>
    </location>
</feature>
<name>A0ABX0SDH1_9ACTN</name>
<feature type="compositionally biased region" description="Low complexity" evidence="1">
    <location>
        <begin position="294"/>
        <end position="327"/>
    </location>
</feature>
<feature type="transmembrane region" description="Helical" evidence="2">
    <location>
        <begin position="150"/>
        <end position="172"/>
    </location>
</feature>
<protein>
    <submittedName>
        <fullName evidence="3">Uncharacterized protein</fullName>
    </submittedName>
</protein>
<feature type="transmembrane region" description="Helical" evidence="2">
    <location>
        <begin position="115"/>
        <end position="134"/>
    </location>
</feature>
<keyword evidence="4" id="KW-1185">Reference proteome</keyword>
<feature type="region of interest" description="Disordered" evidence="1">
    <location>
        <begin position="287"/>
        <end position="327"/>
    </location>
</feature>
<evidence type="ECO:0000313" key="4">
    <source>
        <dbReference type="Proteomes" id="UP000749311"/>
    </source>
</evidence>
<feature type="transmembrane region" description="Helical" evidence="2">
    <location>
        <begin position="223"/>
        <end position="247"/>
    </location>
</feature>
<dbReference type="EMBL" id="JAAMOZ010000001">
    <property type="protein sequence ID" value="NIH55934.1"/>
    <property type="molecule type" value="Genomic_DNA"/>
</dbReference>
<proteinExistence type="predicted"/>
<gene>
    <name evidence="3" type="ORF">FB473_000579</name>
</gene>
<evidence type="ECO:0000256" key="1">
    <source>
        <dbReference type="SAM" id="MobiDB-lite"/>
    </source>
</evidence>
<accession>A0ABX0SDH1</accession>
<feature type="transmembrane region" description="Helical" evidence="2">
    <location>
        <begin position="88"/>
        <end position="109"/>
    </location>
</feature>
<keyword evidence="2" id="KW-1133">Transmembrane helix</keyword>
<dbReference type="Proteomes" id="UP000749311">
    <property type="component" value="Unassembled WGS sequence"/>
</dbReference>
<evidence type="ECO:0000313" key="3">
    <source>
        <dbReference type="EMBL" id="NIH55934.1"/>
    </source>
</evidence>
<comment type="caution">
    <text evidence="3">The sequence shown here is derived from an EMBL/GenBank/DDBJ whole genome shotgun (WGS) entry which is preliminary data.</text>
</comment>
<organism evidence="3 4">
    <name type="scientific">Brooklawnia cerclae</name>
    <dbReference type="NCBI Taxonomy" id="349934"/>
    <lineage>
        <taxon>Bacteria</taxon>
        <taxon>Bacillati</taxon>
        <taxon>Actinomycetota</taxon>
        <taxon>Actinomycetes</taxon>
        <taxon>Propionibacteriales</taxon>
        <taxon>Propionibacteriaceae</taxon>
        <taxon>Brooklawnia</taxon>
    </lineage>
</organism>
<sequence>MSSRTPALRVVGQALWLGPALACVSLIILGTVISATDHDPDFGTGLAGGFWVTLVSAPVWLPLVVALSGLAGLAASGIVGAPTRPARCAAVLGGFGLAGAVAALTYTLAWHRIGWTLASAAWVAVVGVGAVLLARRRDGTDLRLSPAGRIAAWWGLGFALAAICTWIGAVVLRVSTGLISDGDATCASQSDDPGWQAVYAQTSFPPQAWCLSGDVADPWVPLWTGPALVCGLTLTLLLGLMALYWHGRDHDVRIPHQQAAGVVTAVLLLGLVAAALVSDPKPPADAVARAHALTSPSSSPTEPSSRSSGTEIPTTPATSAPTSLAPAVPAAAVRDDMSGLQRIAEQTGGPELLWPSPLAVTEAPCTDTSGTSGTLVTLTGMFTTRDLDTATDNVDFLEITQANEQVAEQIVDAWTASGLVAGVADKMHGEWYTGGGDRGTIDLAHVGFTDGVGDIRVTGRCATYA</sequence>
<keyword evidence="2" id="KW-0472">Membrane</keyword>